<dbReference type="InterPro" id="IPR001645">
    <property type="entry name" value="Folylpolyglutamate_synth"/>
</dbReference>
<organism evidence="13 14">
    <name type="scientific">Ruminococcus bromii</name>
    <dbReference type="NCBI Taxonomy" id="40518"/>
    <lineage>
        <taxon>Bacteria</taxon>
        <taxon>Bacillati</taxon>
        <taxon>Bacillota</taxon>
        <taxon>Clostridia</taxon>
        <taxon>Eubacteriales</taxon>
        <taxon>Oscillospiraceae</taxon>
        <taxon>Ruminococcus</taxon>
    </lineage>
</organism>
<dbReference type="InterPro" id="IPR013221">
    <property type="entry name" value="Mur_ligase_cen"/>
</dbReference>
<protein>
    <recommendedName>
        <fullName evidence="2">tetrahydrofolate synthase</fullName>
        <ecNumber evidence="2">6.3.2.17</ecNumber>
    </recommendedName>
    <alternativeName>
        <fullName evidence="8">Tetrahydrofolylpolyglutamate synthase</fullName>
    </alternativeName>
</protein>
<dbReference type="EMBL" id="SNUZ01000001">
    <property type="protein sequence ID" value="MCL3786558.1"/>
    <property type="molecule type" value="Genomic_DNA"/>
</dbReference>
<comment type="similarity">
    <text evidence="1 10">Belongs to the folylpolyglutamate synthase family.</text>
</comment>
<feature type="domain" description="Mur ligase C-terminal" evidence="11">
    <location>
        <begin position="296"/>
        <end position="415"/>
    </location>
</feature>
<comment type="caution">
    <text evidence="13">The sequence shown here is derived from an EMBL/GenBank/DDBJ whole genome shotgun (WGS) entry which is preliminary data.</text>
</comment>
<evidence type="ECO:0000313" key="14">
    <source>
        <dbReference type="Proteomes" id="UP001056693"/>
    </source>
</evidence>
<dbReference type="InterPro" id="IPR036565">
    <property type="entry name" value="Mur-like_cat_sf"/>
</dbReference>
<evidence type="ECO:0000256" key="4">
    <source>
        <dbReference type="ARBA" id="ARBA00022723"/>
    </source>
</evidence>
<dbReference type="InterPro" id="IPR004101">
    <property type="entry name" value="Mur_ligase_C"/>
</dbReference>
<dbReference type="InterPro" id="IPR036615">
    <property type="entry name" value="Mur_ligase_C_dom_sf"/>
</dbReference>
<dbReference type="NCBIfam" id="TIGR01499">
    <property type="entry name" value="folC"/>
    <property type="match status" value="1"/>
</dbReference>
<dbReference type="Proteomes" id="UP001056693">
    <property type="component" value="Unassembled WGS sequence"/>
</dbReference>
<accession>A0ABT0NFX2</accession>
<evidence type="ECO:0000256" key="6">
    <source>
        <dbReference type="ARBA" id="ARBA00022840"/>
    </source>
</evidence>
<dbReference type="PIRSF" id="PIRSF001563">
    <property type="entry name" value="Folylpolyglu_synth"/>
    <property type="match status" value="1"/>
</dbReference>
<dbReference type="Gene3D" id="3.40.1190.10">
    <property type="entry name" value="Mur-like, catalytic domain"/>
    <property type="match status" value="1"/>
</dbReference>
<evidence type="ECO:0000256" key="9">
    <source>
        <dbReference type="ARBA" id="ARBA00047493"/>
    </source>
</evidence>
<gene>
    <name evidence="13" type="ORF">E2N93_00750</name>
</gene>
<name>A0ABT0NFX2_9FIRM</name>
<dbReference type="SUPFAM" id="SSF53623">
    <property type="entry name" value="MurD-like peptide ligases, catalytic domain"/>
    <property type="match status" value="1"/>
</dbReference>
<dbReference type="PANTHER" id="PTHR11136:SF0">
    <property type="entry name" value="DIHYDROFOLATE SYNTHETASE-RELATED"/>
    <property type="match status" value="1"/>
</dbReference>
<dbReference type="Pfam" id="PF08245">
    <property type="entry name" value="Mur_ligase_M"/>
    <property type="match status" value="1"/>
</dbReference>
<keyword evidence="7" id="KW-0460">Magnesium</keyword>
<keyword evidence="4" id="KW-0479">Metal-binding</keyword>
<feature type="domain" description="Mur ligase central" evidence="12">
    <location>
        <begin position="44"/>
        <end position="264"/>
    </location>
</feature>
<dbReference type="Gene3D" id="3.90.190.20">
    <property type="entry name" value="Mur ligase, C-terminal domain"/>
    <property type="match status" value="1"/>
</dbReference>
<evidence type="ECO:0000256" key="8">
    <source>
        <dbReference type="ARBA" id="ARBA00030592"/>
    </source>
</evidence>
<evidence type="ECO:0000259" key="11">
    <source>
        <dbReference type="Pfam" id="PF02875"/>
    </source>
</evidence>
<evidence type="ECO:0000313" key="13">
    <source>
        <dbReference type="EMBL" id="MCL3786558.1"/>
    </source>
</evidence>
<keyword evidence="5 10" id="KW-0547">Nucleotide-binding</keyword>
<comment type="catalytic activity">
    <reaction evidence="9">
        <text>(6S)-5,6,7,8-tetrahydrofolyl-(gamma-L-Glu)(n) + L-glutamate + ATP = (6S)-5,6,7,8-tetrahydrofolyl-(gamma-L-Glu)(n+1) + ADP + phosphate + H(+)</text>
        <dbReference type="Rhea" id="RHEA:10580"/>
        <dbReference type="Rhea" id="RHEA-COMP:14738"/>
        <dbReference type="Rhea" id="RHEA-COMP:14740"/>
        <dbReference type="ChEBI" id="CHEBI:15378"/>
        <dbReference type="ChEBI" id="CHEBI:29985"/>
        <dbReference type="ChEBI" id="CHEBI:30616"/>
        <dbReference type="ChEBI" id="CHEBI:43474"/>
        <dbReference type="ChEBI" id="CHEBI:141005"/>
        <dbReference type="ChEBI" id="CHEBI:456216"/>
        <dbReference type="EC" id="6.3.2.17"/>
    </reaction>
</comment>
<evidence type="ECO:0000256" key="3">
    <source>
        <dbReference type="ARBA" id="ARBA00022598"/>
    </source>
</evidence>
<dbReference type="EC" id="6.3.2.17" evidence="2"/>
<dbReference type="SUPFAM" id="SSF53244">
    <property type="entry name" value="MurD-like peptide ligases, peptide-binding domain"/>
    <property type="match status" value="1"/>
</dbReference>
<sequence length="430" mass="47331">MTYEQAIEKIHSLLTFGSRPGLDRMRIFLEKLGNPQDKLKYIHIAGTNGKGSVCAMLSAVLVEAGYKTGLFISPYITDFRERIQINNRMISKEMLTEAVEKTFPIIEELRNDGVIITEFEYVNALQFYIHANEKCDIVVLETGMGGLLDCTNTILPPLCSVITTIGLDHTAILGNTIEEIAWQKCGIIKNGSIAVTSKQEENAMSVIECTCKSRNVELFKSESAKIKVISESLESTVFEYDGTELELHLIGEHQLENAKTALTALTALKALCDNGKINVSKNALKAGMAKAVNPARLELMGKNPVVLLDGAHNPNGIEALSKAVKKYLPNQKRLCLMGMLADKDSASSINLLEGLFEEVFTVTVNNPRTLSAEELAEKCKQHFPKVEAFDNNKKALETALDKAKNENMPLVICGSLYLAGELRPYLSENG</sequence>
<dbReference type="RefSeq" id="WP_249375783.1">
    <property type="nucleotide sequence ID" value="NZ_SNUZ01000001.1"/>
</dbReference>
<keyword evidence="6 10" id="KW-0067">ATP-binding</keyword>
<evidence type="ECO:0000256" key="1">
    <source>
        <dbReference type="ARBA" id="ARBA00008276"/>
    </source>
</evidence>
<proteinExistence type="inferred from homology"/>
<evidence type="ECO:0000256" key="10">
    <source>
        <dbReference type="PIRNR" id="PIRNR001563"/>
    </source>
</evidence>
<reference evidence="13 14" key="1">
    <citation type="submission" date="2019-03" db="EMBL/GenBank/DDBJ databases">
        <authorList>
            <person name="Molinero N."/>
            <person name="Sanchez B."/>
            <person name="Walker A."/>
            <person name="Duncan S."/>
            <person name="Delgado S."/>
            <person name="Margolles A."/>
        </authorList>
    </citation>
    <scope>NUCLEOTIDE SEQUENCE [LARGE SCALE GENOMIC DNA]</scope>
    <source>
        <strain evidence="13 14">IPLA60002</strain>
    </source>
</reference>
<dbReference type="PANTHER" id="PTHR11136">
    <property type="entry name" value="FOLYLPOLYGLUTAMATE SYNTHASE-RELATED"/>
    <property type="match status" value="1"/>
</dbReference>
<keyword evidence="3 10" id="KW-0436">Ligase</keyword>
<evidence type="ECO:0000256" key="2">
    <source>
        <dbReference type="ARBA" id="ARBA00013025"/>
    </source>
</evidence>
<keyword evidence="14" id="KW-1185">Reference proteome</keyword>
<evidence type="ECO:0000256" key="7">
    <source>
        <dbReference type="ARBA" id="ARBA00022842"/>
    </source>
</evidence>
<dbReference type="Pfam" id="PF02875">
    <property type="entry name" value="Mur_ligase_C"/>
    <property type="match status" value="1"/>
</dbReference>
<evidence type="ECO:0000259" key="12">
    <source>
        <dbReference type="Pfam" id="PF08245"/>
    </source>
</evidence>
<evidence type="ECO:0000256" key="5">
    <source>
        <dbReference type="ARBA" id="ARBA00022741"/>
    </source>
</evidence>